<name>A0ABY8CIF6_ENCHE</name>
<dbReference type="EMBL" id="CP119066">
    <property type="protein sequence ID" value="WEL38673.1"/>
    <property type="molecule type" value="Genomic_DNA"/>
</dbReference>
<evidence type="ECO:0000313" key="1">
    <source>
        <dbReference type="EMBL" id="WEL38673.1"/>
    </source>
</evidence>
<gene>
    <name evidence="1" type="ORF">PFJ87_05g01430</name>
</gene>
<sequence length="93" mass="10866">MDCDPMKELVEEIEAFRTDIKRDLRLDDALLTDQAIIDAIGNWEIFSKIISRDSEKENNLKIFGDSMERISINDPESEAYALVEKLKRMHHQN</sequence>
<keyword evidence="2" id="KW-1185">Reference proteome</keyword>
<reference evidence="1 2" key="1">
    <citation type="submission" date="2023-02" db="EMBL/GenBank/DDBJ databases">
        <title>Encephalitozoon hellem ATCC 50451 complete genome.</title>
        <authorList>
            <person name="Mascarenhas dos Santos A.C."/>
            <person name="Julian A.T."/>
            <person name="Pombert J.-F."/>
        </authorList>
    </citation>
    <scope>NUCLEOTIDE SEQUENCE [LARGE SCALE GENOMIC DNA]</scope>
    <source>
        <strain evidence="1 2">ATCC 50451</strain>
    </source>
</reference>
<dbReference type="Proteomes" id="UP001217963">
    <property type="component" value="Chromosome V"/>
</dbReference>
<evidence type="ECO:0000313" key="2">
    <source>
        <dbReference type="Proteomes" id="UP001217963"/>
    </source>
</evidence>
<proteinExistence type="predicted"/>
<protein>
    <submittedName>
        <fullName evidence="1">Uncharacterized protein</fullName>
    </submittedName>
</protein>
<accession>A0ABY8CIF6</accession>
<organism evidence="1 2">
    <name type="scientific">Encephalitozoon hellem</name>
    <name type="common">Microsporidian parasite</name>
    <dbReference type="NCBI Taxonomy" id="27973"/>
    <lineage>
        <taxon>Eukaryota</taxon>
        <taxon>Fungi</taxon>
        <taxon>Fungi incertae sedis</taxon>
        <taxon>Microsporidia</taxon>
        <taxon>Unikaryonidae</taxon>
        <taxon>Encephalitozoon</taxon>
    </lineage>
</organism>